<dbReference type="Gene3D" id="2.120.10.30">
    <property type="entry name" value="TolB, C-terminal domain"/>
    <property type="match status" value="2"/>
</dbReference>
<dbReference type="InterPro" id="IPR011042">
    <property type="entry name" value="6-blade_b-propeller_TolB-like"/>
</dbReference>
<dbReference type="InterPro" id="IPR050952">
    <property type="entry name" value="TRIM-NHL_E3_ligases"/>
</dbReference>
<protein>
    <submittedName>
        <fullName evidence="3">Uncharacterized protein</fullName>
    </submittedName>
</protein>
<dbReference type="Proteomes" id="UP000677228">
    <property type="component" value="Unassembled WGS sequence"/>
</dbReference>
<gene>
    <name evidence="3" type="ORF">GPM918_LOCUS13556</name>
    <name evidence="2" type="ORF">OVA965_LOCUS10435</name>
    <name evidence="5" type="ORF">SRO942_LOCUS13556</name>
    <name evidence="4" type="ORF">TMI583_LOCUS10432</name>
</gene>
<dbReference type="GO" id="GO:0008270">
    <property type="term" value="F:zinc ion binding"/>
    <property type="evidence" value="ECO:0007669"/>
    <property type="project" value="UniProtKB-KW"/>
</dbReference>
<sequence>MWQCDGRTYIWWVSNHLDSISDPVICDGATWNTQSRTVAGGNGRGWRTNQLNDPYDFFVDEYDNVYVADTFNHRIIRWTPNATEGEIVAGNGQGDALDQLNYPKKIFVSSDGDIYVVAEDSSSGYDGLRKWSRGATSGEVIDHSVILGRESEMAVILQRSGKGNGMDQFVGIVDIIEKDGYIYVSDMNNNRVQKWRKGELSGRTVAGGNRAPGDALDQLYSPQNIFLDEDDNLYVDDSSNGRLMKFNKGTTNGTVVNLKFPDGEKKLDPDDSRSTAPPLSIGENLIG</sequence>
<dbReference type="EMBL" id="CAJOBA010003865">
    <property type="protein sequence ID" value="CAF3695362.1"/>
    <property type="molecule type" value="Genomic_DNA"/>
</dbReference>
<dbReference type="EMBL" id="CAJOBC010003132">
    <property type="protein sequence ID" value="CAF3768635.1"/>
    <property type="molecule type" value="Genomic_DNA"/>
</dbReference>
<evidence type="ECO:0000313" key="5">
    <source>
        <dbReference type="EMBL" id="CAF3768635.1"/>
    </source>
</evidence>
<dbReference type="OrthoDB" id="342730at2759"/>
<accession>A0A814GIS4</accession>
<reference evidence="3" key="1">
    <citation type="submission" date="2021-02" db="EMBL/GenBank/DDBJ databases">
        <authorList>
            <person name="Nowell W R."/>
        </authorList>
    </citation>
    <scope>NUCLEOTIDE SEQUENCE</scope>
</reference>
<evidence type="ECO:0000313" key="2">
    <source>
        <dbReference type="EMBL" id="CAF0917294.1"/>
    </source>
</evidence>
<evidence type="ECO:0000256" key="1">
    <source>
        <dbReference type="SAM" id="MobiDB-lite"/>
    </source>
</evidence>
<keyword evidence="6" id="KW-1185">Reference proteome</keyword>
<evidence type="ECO:0000313" key="3">
    <source>
        <dbReference type="EMBL" id="CAF0997085.1"/>
    </source>
</evidence>
<feature type="region of interest" description="Disordered" evidence="1">
    <location>
        <begin position="260"/>
        <end position="287"/>
    </location>
</feature>
<dbReference type="AlphaFoldDB" id="A0A814GIS4"/>
<comment type="caution">
    <text evidence="3">The sequence shown here is derived from an EMBL/GenBank/DDBJ whole genome shotgun (WGS) entry which is preliminary data.</text>
</comment>
<dbReference type="EMBL" id="CAJNOQ010003132">
    <property type="protein sequence ID" value="CAF0997085.1"/>
    <property type="molecule type" value="Genomic_DNA"/>
</dbReference>
<dbReference type="EMBL" id="CAJNOK010003863">
    <property type="protein sequence ID" value="CAF0917294.1"/>
    <property type="molecule type" value="Genomic_DNA"/>
</dbReference>
<dbReference type="Proteomes" id="UP000682733">
    <property type="component" value="Unassembled WGS sequence"/>
</dbReference>
<evidence type="ECO:0000313" key="6">
    <source>
        <dbReference type="Proteomes" id="UP000663829"/>
    </source>
</evidence>
<name>A0A814GIS4_9BILA</name>
<dbReference type="PANTHER" id="PTHR24104">
    <property type="entry name" value="E3 UBIQUITIN-PROTEIN LIGASE NHLRC1-RELATED"/>
    <property type="match status" value="1"/>
</dbReference>
<dbReference type="Proteomes" id="UP000663829">
    <property type="component" value="Unassembled WGS sequence"/>
</dbReference>
<evidence type="ECO:0000313" key="4">
    <source>
        <dbReference type="EMBL" id="CAF3695362.1"/>
    </source>
</evidence>
<dbReference type="CDD" id="cd05819">
    <property type="entry name" value="NHL"/>
    <property type="match status" value="1"/>
</dbReference>
<proteinExistence type="predicted"/>
<dbReference type="Proteomes" id="UP000681722">
    <property type="component" value="Unassembled WGS sequence"/>
</dbReference>
<dbReference type="PANTHER" id="PTHR24104:SF25">
    <property type="entry name" value="PROTEIN LIN-41"/>
    <property type="match status" value="1"/>
</dbReference>
<feature type="compositionally biased region" description="Basic and acidic residues" evidence="1">
    <location>
        <begin position="261"/>
        <end position="273"/>
    </location>
</feature>
<organism evidence="3 6">
    <name type="scientific">Didymodactylos carnosus</name>
    <dbReference type="NCBI Taxonomy" id="1234261"/>
    <lineage>
        <taxon>Eukaryota</taxon>
        <taxon>Metazoa</taxon>
        <taxon>Spiralia</taxon>
        <taxon>Gnathifera</taxon>
        <taxon>Rotifera</taxon>
        <taxon>Eurotatoria</taxon>
        <taxon>Bdelloidea</taxon>
        <taxon>Philodinida</taxon>
        <taxon>Philodinidae</taxon>
        <taxon>Didymodactylos</taxon>
    </lineage>
</organism>
<dbReference type="SUPFAM" id="SSF63829">
    <property type="entry name" value="Calcium-dependent phosphotriesterase"/>
    <property type="match status" value="1"/>
</dbReference>